<sequence length="677" mass="78149">MKDLAWVSEFLQWLYEHPDQPLAVDTETSGRTRDLGAFGLRVDDGRARAIGVSFTTRIKGKLVSAYIPVHHWVGENVPPEIVKKLRYVLRQGRPLIYANCQFDFLALESIGIRVSETPFYDVQTMANIVREDWPFQKDLDSLYRVYVKGDHQKIKEWEFAIYDEGKKKPRVRTTLKWQKENGWPHTTPEMIWDYACRDTEATYEVWEALVAHPGWREQPADLWEHKQKIIRVLVEMKRRGIEVDIELAAELEAEGVQAKEDLLEAMGGLNPSSVVDAPKIFLDILGLPVLKMTEGGKDKDPEKQKPSFTAAVLEEYDRILENREGVSPEERQWIANVRAWRGWSTALGLLLRPYQELVSPDGRLRTSYTTHVTSTGRLSSRSPNLQQISKEGDKPWKDRIKKCFKAKPGYVLLSADYSQLELRLAVAYAQEPELQQIFLEGRDIFSEMAKELGWERSKTKSFVYATQYGGGDARIAYIFNVSLKRAKELREMFYRKYPRFRKLDMACRAKVEDTKKLKLWSGRIRHFRSTSDSYKAMNALLQGGAADIVERVWVHVMENLDNEDCRALLQVHDALVFEVREDLALEYTHKIHAMMTNINGICAPGASEPLFPVKFQVEVEVWGGEKIDLDLPVEEAVTAPDRPKHSDEDLELIRTKKELARVKEELFLATYQEPRWS</sequence>
<dbReference type="InterPro" id="IPR043502">
    <property type="entry name" value="DNA/RNA_pol_sf"/>
</dbReference>
<dbReference type="PRINTS" id="PR00868">
    <property type="entry name" value="DNAPOLI"/>
</dbReference>
<gene>
    <name evidence="3" type="primary">43</name>
    <name evidence="3" type="ORF">SEA_SHOCKER_43</name>
</gene>
<dbReference type="EMBL" id="MW507126">
    <property type="protein sequence ID" value="QRI45097.1"/>
    <property type="molecule type" value="Genomic_DNA"/>
</dbReference>
<organism evidence="3 4">
    <name type="scientific">Microbacterium phage Shocker</name>
    <dbReference type="NCBI Taxonomy" id="2805839"/>
    <lineage>
        <taxon>Viruses</taxon>
        <taxon>Duplodnaviria</taxon>
        <taxon>Heunggongvirae</taxon>
        <taxon>Uroviricota</taxon>
        <taxon>Caudoviricetes</taxon>
        <taxon>Shockervirus</taxon>
        <taxon>Shockervirus shocker</taxon>
    </lineage>
</organism>
<dbReference type="Gene3D" id="3.30.420.10">
    <property type="entry name" value="Ribonuclease H-like superfamily/Ribonuclease H"/>
    <property type="match status" value="1"/>
</dbReference>
<dbReference type="Pfam" id="PF01612">
    <property type="entry name" value="DNA_pol_A_exo1"/>
    <property type="match status" value="1"/>
</dbReference>
<dbReference type="PANTHER" id="PTHR10133:SF62">
    <property type="entry name" value="DNA POLYMERASE THETA"/>
    <property type="match status" value="1"/>
</dbReference>
<keyword evidence="4" id="KW-1185">Reference proteome</keyword>
<evidence type="ECO:0000313" key="4">
    <source>
        <dbReference type="Proteomes" id="UP000654052"/>
    </source>
</evidence>
<dbReference type="GO" id="GO:0003887">
    <property type="term" value="F:DNA-directed DNA polymerase activity"/>
    <property type="evidence" value="ECO:0007669"/>
    <property type="project" value="InterPro"/>
</dbReference>
<feature type="compositionally biased region" description="Polar residues" evidence="1">
    <location>
        <begin position="372"/>
        <end position="389"/>
    </location>
</feature>
<dbReference type="GO" id="GO:0008408">
    <property type="term" value="F:3'-5' exonuclease activity"/>
    <property type="evidence" value="ECO:0007669"/>
    <property type="project" value="InterPro"/>
</dbReference>
<reference evidence="3" key="1">
    <citation type="submission" date="2021-01" db="EMBL/GenBank/DDBJ databases">
        <authorList>
            <person name="Weegman M.K."/>
            <person name="Spring A.S."/>
            <person name="Bonilla J.A."/>
            <person name="Klyczek K."/>
            <person name="Garlena R.A."/>
            <person name="Russell D.A."/>
            <person name="Pope W.H."/>
            <person name="Jacobs-Sera D."/>
            <person name="Hatfull G.F."/>
        </authorList>
    </citation>
    <scope>NUCLEOTIDE SEQUENCE</scope>
</reference>
<evidence type="ECO:0000313" key="3">
    <source>
        <dbReference type="EMBL" id="QRI45097.1"/>
    </source>
</evidence>
<dbReference type="Gene3D" id="1.10.150.20">
    <property type="entry name" value="5' to 3' exonuclease, C-terminal subdomain"/>
    <property type="match status" value="1"/>
</dbReference>
<dbReference type="GO" id="GO:0006261">
    <property type="term" value="P:DNA-templated DNA replication"/>
    <property type="evidence" value="ECO:0007669"/>
    <property type="project" value="InterPro"/>
</dbReference>
<dbReference type="GeneID" id="80020107"/>
<dbReference type="InterPro" id="IPR002298">
    <property type="entry name" value="DNA_polymerase_A"/>
</dbReference>
<dbReference type="InterPro" id="IPR001098">
    <property type="entry name" value="DNA-dir_DNA_pol_A_palm_dom"/>
</dbReference>
<dbReference type="SMART" id="SM00482">
    <property type="entry name" value="POLAc"/>
    <property type="match status" value="1"/>
</dbReference>
<proteinExistence type="predicted"/>
<dbReference type="InterPro" id="IPR036397">
    <property type="entry name" value="RNaseH_sf"/>
</dbReference>
<dbReference type="Proteomes" id="UP000654052">
    <property type="component" value="Segment"/>
</dbReference>
<name>A0A890UWL2_9CAUD</name>
<evidence type="ECO:0000259" key="2">
    <source>
        <dbReference type="SMART" id="SM00482"/>
    </source>
</evidence>
<dbReference type="Gene3D" id="1.20.1060.10">
    <property type="entry name" value="Taq DNA Polymerase, Chain T, domain 4"/>
    <property type="match status" value="1"/>
</dbReference>
<protein>
    <submittedName>
        <fullName evidence="3">DNA polymerase I</fullName>
    </submittedName>
</protein>
<dbReference type="InterPro" id="IPR002562">
    <property type="entry name" value="3'-5'_exonuclease_dom"/>
</dbReference>
<dbReference type="SUPFAM" id="SSF56672">
    <property type="entry name" value="DNA/RNA polymerases"/>
    <property type="match status" value="1"/>
</dbReference>
<dbReference type="GO" id="GO:0003677">
    <property type="term" value="F:DNA binding"/>
    <property type="evidence" value="ECO:0007669"/>
    <property type="project" value="InterPro"/>
</dbReference>
<dbReference type="KEGG" id="vg:80020107"/>
<accession>A0A890UWL2</accession>
<dbReference type="GO" id="GO:0039693">
    <property type="term" value="P:viral DNA genome replication"/>
    <property type="evidence" value="ECO:0007669"/>
    <property type="project" value="UniProtKB-KW"/>
</dbReference>
<dbReference type="RefSeq" id="YP_010755453.1">
    <property type="nucleotide sequence ID" value="NC_073470.1"/>
</dbReference>
<dbReference type="GO" id="GO:0006302">
    <property type="term" value="P:double-strand break repair"/>
    <property type="evidence" value="ECO:0007669"/>
    <property type="project" value="TreeGrafter"/>
</dbReference>
<feature type="domain" description="DNA-directed DNA polymerase family A palm" evidence="2">
    <location>
        <begin position="397"/>
        <end position="583"/>
    </location>
</feature>
<dbReference type="Pfam" id="PF00476">
    <property type="entry name" value="DNA_pol_A"/>
    <property type="match status" value="1"/>
</dbReference>
<evidence type="ECO:0000256" key="1">
    <source>
        <dbReference type="SAM" id="MobiDB-lite"/>
    </source>
</evidence>
<feature type="region of interest" description="Disordered" evidence="1">
    <location>
        <begin position="372"/>
        <end position="391"/>
    </location>
</feature>
<dbReference type="PANTHER" id="PTHR10133">
    <property type="entry name" value="DNA POLYMERASE I"/>
    <property type="match status" value="1"/>
</dbReference>
<dbReference type="InterPro" id="IPR012337">
    <property type="entry name" value="RNaseH-like_sf"/>
</dbReference>
<dbReference type="Gene3D" id="3.30.70.370">
    <property type="match status" value="1"/>
</dbReference>
<dbReference type="SUPFAM" id="SSF53098">
    <property type="entry name" value="Ribonuclease H-like"/>
    <property type="match status" value="1"/>
</dbReference>